<evidence type="ECO:0000313" key="2">
    <source>
        <dbReference type="EMBL" id="SDD96660.1"/>
    </source>
</evidence>
<dbReference type="Proteomes" id="UP000199494">
    <property type="component" value="Unassembled WGS sequence"/>
</dbReference>
<reference evidence="2 3" key="1">
    <citation type="submission" date="2016-10" db="EMBL/GenBank/DDBJ databases">
        <authorList>
            <person name="de Groot N.N."/>
        </authorList>
    </citation>
    <scope>NUCLEOTIDE SEQUENCE [LARGE SCALE GENOMIC DNA]</scope>
    <source>
        <strain evidence="2 3">CGMCC 4.5506</strain>
    </source>
</reference>
<name>A0A222W1B9_9PSEU</name>
<dbReference type="RefSeq" id="WP_091810652.1">
    <property type="nucleotide sequence ID" value="NZ_CP016354.1"/>
</dbReference>
<organism evidence="2 3">
    <name type="scientific">Prauserella marina</name>
    <dbReference type="NCBI Taxonomy" id="530584"/>
    <lineage>
        <taxon>Bacteria</taxon>
        <taxon>Bacillati</taxon>
        <taxon>Actinomycetota</taxon>
        <taxon>Actinomycetes</taxon>
        <taxon>Pseudonocardiales</taxon>
        <taxon>Pseudonocardiaceae</taxon>
        <taxon>Prauserella</taxon>
    </lineage>
</organism>
<evidence type="ECO:0000313" key="3">
    <source>
        <dbReference type="Proteomes" id="UP000199494"/>
    </source>
</evidence>
<dbReference type="EMBL" id="FMZE01000015">
    <property type="protein sequence ID" value="SDD96660.1"/>
    <property type="molecule type" value="Genomic_DNA"/>
</dbReference>
<gene>
    <name evidence="2" type="ORF">SAMN05421630_11578</name>
</gene>
<feature type="region of interest" description="Disordered" evidence="1">
    <location>
        <begin position="122"/>
        <end position="152"/>
    </location>
</feature>
<dbReference type="STRING" id="530584.SAMN05421630_11578"/>
<accession>A0A222W1B9</accession>
<sequence>MTVKLTRALPEPLSQRFVAVESVFSAAEDYLFELYLLDVARLVRDPFPEATALVIDVDTSDMSLALDIVEGDEELLFVAGVPGAYLPDYRTEEDNRSVLLTAVESTLETVLGDRYPQELWQPAERPDSYRVPLPPRDVGQPPLTTPPSPLPRSNLRVEVVIDRDPDNGTEAAVFLDGEPHVAEVTVVDPGRGYELAEWRENADYNAQDASPAAAALIRKWFADAEPSQFITA</sequence>
<proteinExistence type="predicted"/>
<evidence type="ECO:0000256" key="1">
    <source>
        <dbReference type="SAM" id="MobiDB-lite"/>
    </source>
</evidence>
<dbReference type="AlphaFoldDB" id="A0A222W1B9"/>
<dbReference type="OrthoDB" id="3698743at2"/>
<dbReference type="KEGG" id="pmad:BAY61_32380"/>
<protein>
    <submittedName>
        <fullName evidence="2">Uncharacterized protein</fullName>
    </submittedName>
</protein>
<keyword evidence="3" id="KW-1185">Reference proteome</keyword>